<accession>A0A1H5ZPY3</accession>
<evidence type="ECO:0000313" key="4">
    <source>
        <dbReference type="Proteomes" id="UP000236728"/>
    </source>
</evidence>
<dbReference type="AlphaFoldDB" id="A0A1H5ZPY3"/>
<proteinExistence type="predicted"/>
<dbReference type="Pfam" id="PF12728">
    <property type="entry name" value="HTH_17"/>
    <property type="match status" value="1"/>
</dbReference>
<evidence type="ECO:0000256" key="1">
    <source>
        <dbReference type="SAM" id="MobiDB-lite"/>
    </source>
</evidence>
<evidence type="ECO:0000259" key="2">
    <source>
        <dbReference type="Pfam" id="PF12728"/>
    </source>
</evidence>
<keyword evidence="4" id="KW-1185">Reference proteome</keyword>
<dbReference type="Proteomes" id="UP000236728">
    <property type="component" value="Unassembled WGS sequence"/>
</dbReference>
<feature type="region of interest" description="Disordered" evidence="1">
    <location>
        <begin position="54"/>
        <end position="82"/>
    </location>
</feature>
<dbReference type="EMBL" id="FNVA01000004">
    <property type="protein sequence ID" value="SEG38623.1"/>
    <property type="molecule type" value="Genomic_DNA"/>
</dbReference>
<dbReference type="RefSeq" id="WP_407641105.1">
    <property type="nucleotide sequence ID" value="NZ_FNVA01000004.1"/>
</dbReference>
<dbReference type="InterPro" id="IPR041657">
    <property type="entry name" value="HTH_17"/>
</dbReference>
<gene>
    <name evidence="3" type="ORF">SAMN05421819_2821</name>
</gene>
<dbReference type="InterPro" id="IPR009061">
    <property type="entry name" value="DNA-bd_dom_put_sf"/>
</dbReference>
<organism evidence="3 4">
    <name type="scientific">Bryocella elongata</name>
    <dbReference type="NCBI Taxonomy" id="863522"/>
    <lineage>
        <taxon>Bacteria</taxon>
        <taxon>Pseudomonadati</taxon>
        <taxon>Acidobacteriota</taxon>
        <taxon>Terriglobia</taxon>
        <taxon>Terriglobales</taxon>
        <taxon>Acidobacteriaceae</taxon>
        <taxon>Bryocella</taxon>
    </lineage>
</organism>
<protein>
    <recommendedName>
        <fullName evidence="2">Helix-turn-helix domain-containing protein</fullName>
    </recommendedName>
</protein>
<reference evidence="3 4" key="1">
    <citation type="submission" date="2016-10" db="EMBL/GenBank/DDBJ databases">
        <authorList>
            <person name="de Groot N.N."/>
        </authorList>
    </citation>
    <scope>NUCLEOTIDE SEQUENCE [LARGE SCALE GENOMIC DNA]</scope>
    <source>
        <strain evidence="3 4">DSM 22489</strain>
    </source>
</reference>
<dbReference type="SUPFAM" id="SSF46955">
    <property type="entry name" value="Putative DNA-binding domain"/>
    <property type="match status" value="1"/>
</dbReference>
<sequence length="82" mass="9374">MDNDFLTEQDISERLHISLGTLRRWRLESRGPKFRKLGTLVRYGEYDLSQWMESQPSGGTRELGRIPPSKAQSSHGGVRKTA</sequence>
<name>A0A1H5ZPY3_9BACT</name>
<evidence type="ECO:0000313" key="3">
    <source>
        <dbReference type="EMBL" id="SEG38623.1"/>
    </source>
</evidence>
<feature type="domain" description="Helix-turn-helix" evidence="2">
    <location>
        <begin position="5"/>
        <end position="55"/>
    </location>
</feature>